<name>A0A1G6P3N0_9BACT</name>
<dbReference type="Proteomes" id="UP000199060">
    <property type="component" value="Unassembled WGS sequence"/>
</dbReference>
<feature type="chain" id="PRO_5011746595" description="Outer membrane protein beta-barrel domain-containing protein" evidence="1">
    <location>
        <begin position="21"/>
        <end position="159"/>
    </location>
</feature>
<dbReference type="AlphaFoldDB" id="A0A1G6P3N0"/>
<feature type="signal peptide" evidence="1">
    <location>
        <begin position="1"/>
        <end position="20"/>
    </location>
</feature>
<dbReference type="Gene3D" id="2.40.160.20">
    <property type="match status" value="1"/>
</dbReference>
<keyword evidence="3" id="KW-1185">Reference proteome</keyword>
<organism evidence="2 3">
    <name type="scientific">Algoriphagus faecimaris</name>
    <dbReference type="NCBI Taxonomy" id="686796"/>
    <lineage>
        <taxon>Bacteria</taxon>
        <taxon>Pseudomonadati</taxon>
        <taxon>Bacteroidota</taxon>
        <taxon>Cytophagia</taxon>
        <taxon>Cytophagales</taxon>
        <taxon>Cyclobacteriaceae</taxon>
        <taxon>Algoriphagus</taxon>
    </lineage>
</organism>
<keyword evidence="1" id="KW-0732">Signal</keyword>
<dbReference type="STRING" id="686796.SAMN04488104_100537"/>
<gene>
    <name evidence="2" type="ORF">SAMN04488104_100537</name>
</gene>
<evidence type="ECO:0000313" key="2">
    <source>
        <dbReference type="EMBL" id="SDC74782.1"/>
    </source>
</evidence>
<proteinExistence type="predicted"/>
<protein>
    <recommendedName>
        <fullName evidence="4">Outer membrane protein beta-barrel domain-containing protein</fullName>
    </recommendedName>
</protein>
<reference evidence="3" key="1">
    <citation type="submission" date="2016-10" db="EMBL/GenBank/DDBJ databases">
        <authorList>
            <person name="Varghese N."/>
            <person name="Submissions S."/>
        </authorList>
    </citation>
    <scope>NUCLEOTIDE SEQUENCE [LARGE SCALE GENOMIC DNA]</scope>
    <source>
        <strain evidence="3">DSM 23095</strain>
    </source>
</reference>
<dbReference type="RefSeq" id="WP_087938071.1">
    <property type="nucleotide sequence ID" value="NZ_FNAC01000005.1"/>
</dbReference>
<dbReference type="EMBL" id="FNAC01000005">
    <property type="protein sequence ID" value="SDC74782.1"/>
    <property type="molecule type" value="Genomic_DNA"/>
</dbReference>
<evidence type="ECO:0000256" key="1">
    <source>
        <dbReference type="SAM" id="SignalP"/>
    </source>
</evidence>
<evidence type="ECO:0000313" key="3">
    <source>
        <dbReference type="Proteomes" id="UP000199060"/>
    </source>
</evidence>
<dbReference type="OrthoDB" id="1122114at2"/>
<sequence length="159" mass="17637">MKKALVIIFIWGISSTGLFAQTQNQGDVRAHAFGSYGLRWKNFGAGAGLEYFFMDQFAIKPSYTRLFPRVGQGSNFSLDLRYYISEGSSQMYFMGGYSQNWETPNTVGAPGVTRSFKGANVGVGAYISLADWVGLSTEFRVQSQNPREAGFRFGFAFPL</sequence>
<accession>A0A1G6P3N0</accession>
<evidence type="ECO:0008006" key="4">
    <source>
        <dbReference type="Google" id="ProtNLM"/>
    </source>
</evidence>